<organism evidence="2 3">
    <name type="scientific">Apiospora phragmitis</name>
    <dbReference type="NCBI Taxonomy" id="2905665"/>
    <lineage>
        <taxon>Eukaryota</taxon>
        <taxon>Fungi</taxon>
        <taxon>Dikarya</taxon>
        <taxon>Ascomycota</taxon>
        <taxon>Pezizomycotina</taxon>
        <taxon>Sordariomycetes</taxon>
        <taxon>Xylariomycetidae</taxon>
        <taxon>Amphisphaeriales</taxon>
        <taxon>Apiosporaceae</taxon>
        <taxon>Apiospora</taxon>
    </lineage>
</organism>
<feature type="compositionally biased region" description="Polar residues" evidence="1">
    <location>
        <begin position="18"/>
        <end position="30"/>
    </location>
</feature>
<feature type="region of interest" description="Disordered" evidence="1">
    <location>
        <begin position="199"/>
        <end position="229"/>
    </location>
</feature>
<evidence type="ECO:0000313" key="3">
    <source>
        <dbReference type="Proteomes" id="UP001480595"/>
    </source>
</evidence>
<sequence>MMDFESTGVQGVAGRPQEPSSNDGTAPTEVSCTSASSDGSYSSNVSPPSSVRSPNGLGDTNPVNYANVNSFLSICPVNSTSNIEGPSTTNFSGHMYTQSAQVLLHVCDPDLAAVDVSPGDSFGGSAAANTERANVHSGRRTPPLSRLHIPYNTQAQEWWMHRWNRCLAWATPIPPPPHSQLQRSKALGTQWLLDRQRTLPPEEHHHPLLRRAAKAPADRTRTASASHHQ</sequence>
<feature type="region of interest" description="Disordered" evidence="1">
    <location>
        <begin position="1"/>
        <end position="58"/>
    </location>
</feature>
<protein>
    <submittedName>
        <fullName evidence="2">Uncharacterized protein</fullName>
    </submittedName>
</protein>
<dbReference type="GeneID" id="92088394"/>
<dbReference type="RefSeq" id="XP_066719609.1">
    <property type="nucleotide sequence ID" value="XM_066855331.1"/>
</dbReference>
<gene>
    <name evidence="2" type="ORF">PG994_003922</name>
</gene>
<feature type="compositionally biased region" description="Low complexity" evidence="1">
    <location>
        <begin position="31"/>
        <end position="54"/>
    </location>
</feature>
<evidence type="ECO:0000313" key="2">
    <source>
        <dbReference type="EMBL" id="KAK8076650.1"/>
    </source>
</evidence>
<evidence type="ECO:0000256" key="1">
    <source>
        <dbReference type="SAM" id="MobiDB-lite"/>
    </source>
</evidence>
<dbReference type="EMBL" id="JAQQWL010000004">
    <property type="protein sequence ID" value="KAK8076650.1"/>
    <property type="molecule type" value="Genomic_DNA"/>
</dbReference>
<name>A0ABR1VZH2_9PEZI</name>
<reference evidence="2 3" key="1">
    <citation type="submission" date="2023-01" db="EMBL/GenBank/DDBJ databases">
        <title>Analysis of 21 Apiospora genomes using comparative genomics revels a genus with tremendous synthesis potential of carbohydrate active enzymes and secondary metabolites.</title>
        <authorList>
            <person name="Sorensen T."/>
        </authorList>
    </citation>
    <scope>NUCLEOTIDE SEQUENCE [LARGE SCALE GENOMIC DNA]</scope>
    <source>
        <strain evidence="2 3">CBS 135458</strain>
    </source>
</reference>
<accession>A0ABR1VZH2</accession>
<proteinExistence type="predicted"/>
<dbReference type="Proteomes" id="UP001480595">
    <property type="component" value="Unassembled WGS sequence"/>
</dbReference>
<keyword evidence="3" id="KW-1185">Reference proteome</keyword>
<comment type="caution">
    <text evidence="2">The sequence shown here is derived from an EMBL/GenBank/DDBJ whole genome shotgun (WGS) entry which is preliminary data.</text>
</comment>